<keyword evidence="1" id="KW-0812">Transmembrane</keyword>
<evidence type="ECO:0000313" key="2">
    <source>
        <dbReference type="EMBL" id="BBI98470.1"/>
    </source>
</evidence>
<feature type="transmembrane region" description="Helical" evidence="1">
    <location>
        <begin position="14"/>
        <end position="33"/>
    </location>
</feature>
<gene>
    <name evidence="2" type="ORF">FGKAn22_01630</name>
</gene>
<proteinExistence type="predicted"/>
<sequence length="234" mass="26086">MQLFKLIRTASREANALAAGAAALLLVKILFLNRFPSLFVGAYDLGVIVEAVLASVVASYVFYLLVVHVKEQSDREVLRPYVEKHTKRVIGDCISQINEISKASAVTLDFNTLSEAEVCSAFSKIAPYSQAPLLISAQSNQYANWFQYFIHYESRSKGSIRKLLDQLPFLDATHVSSLTAIDDCPHFARLSFLLNVNVNNPDLTAWAKSFYEYCLLCRELNSHLVRLGFSSAAP</sequence>
<dbReference type="RefSeq" id="WP_212786110.1">
    <property type="nucleotide sequence ID" value="NZ_AP019536.1"/>
</dbReference>
<dbReference type="KEGG" id="fku:FGKAn22_01630"/>
<keyword evidence="1" id="KW-0472">Membrane</keyword>
<organism evidence="2 3">
    <name type="scientific">Ferrigenium kumadai</name>
    <dbReference type="NCBI Taxonomy" id="1682490"/>
    <lineage>
        <taxon>Bacteria</taxon>
        <taxon>Pseudomonadati</taxon>
        <taxon>Pseudomonadota</taxon>
        <taxon>Betaproteobacteria</taxon>
        <taxon>Nitrosomonadales</taxon>
        <taxon>Gallionellaceae</taxon>
        <taxon>Ferrigenium</taxon>
    </lineage>
</organism>
<evidence type="ECO:0000313" key="3">
    <source>
        <dbReference type="Proteomes" id="UP001319121"/>
    </source>
</evidence>
<feature type="transmembrane region" description="Helical" evidence="1">
    <location>
        <begin position="45"/>
        <end position="66"/>
    </location>
</feature>
<keyword evidence="3" id="KW-1185">Reference proteome</keyword>
<name>A0AAN1SX55_9PROT</name>
<keyword evidence="1" id="KW-1133">Transmembrane helix</keyword>
<dbReference type="EMBL" id="AP019536">
    <property type="protein sequence ID" value="BBI98470.1"/>
    <property type="molecule type" value="Genomic_DNA"/>
</dbReference>
<reference evidence="2 3" key="1">
    <citation type="submission" date="2019-03" db="EMBL/GenBank/DDBJ databases">
        <title>Complete genome sequence of Ferrigenium kumadai strain An22, a microaerophilic iron-oxidizing bacterium isolated from a paddy field soil.</title>
        <authorList>
            <person name="Watanabe T."/>
            <person name="Asakawa S."/>
        </authorList>
    </citation>
    <scope>NUCLEOTIDE SEQUENCE [LARGE SCALE GENOMIC DNA]</scope>
    <source>
        <strain evidence="2 3">An22</strain>
    </source>
</reference>
<accession>A0AAN1SX55</accession>
<evidence type="ECO:0000256" key="1">
    <source>
        <dbReference type="SAM" id="Phobius"/>
    </source>
</evidence>
<protein>
    <submittedName>
        <fullName evidence="2">Uncharacterized protein</fullName>
    </submittedName>
</protein>
<dbReference type="AlphaFoldDB" id="A0AAN1SX55"/>
<dbReference type="Proteomes" id="UP001319121">
    <property type="component" value="Chromosome"/>
</dbReference>